<name>A0AA39JBS2_9AGAR</name>
<dbReference type="EMBL" id="JAUEPT010000039">
    <property type="protein sequence ID" value="KAK0439107.1"/>
    <property type="molecule type" value="Genomic_DNA"/>
</dbReference>
<reference evidence="2" key="1">
    <citation type="submission" date="2023-06" db="EMBL/GenBank/DDBJ databases">
        <authorList>
            <consortium name="Lawrence Berkeley National Laboratory"/>
            <person name="Ahrendt S."/>
            <person name="Sahu N."/>
            <person name="Indic B."/>
            <person name="Wong-Bajracharya J."/>
            <person name="Merenyi Z."/>
            <person name="Ke H.-M."/>
            <person name="Monk M."/>
            <person name="Kocsube S."/>
            <person name="Drula E."/>
            <person name="Lipzen A."/>
            <person name="Balint B."/>
            <person name="Henrissat B."/>
            <person name="Andreopoulos B."/>
            <person name="Martin F.M."/>
            <person name="Harder C.B."/>
            <person name="Rigling D."/>
            <person name="Ford K.L."/>
            <person name="Foster G.D."/>
            <person name="Pangilinan J."/>
            <person name="Papanicolaou A."/>
            <person name="Barry K."/>
            <person name="LaButti K."/>
            <person name="Viragh M."/>
            <person name="Koriabine M."/>
            <person name="Yan M."/>
            <person name="Riley R."/>
            <person name="Champramary S."/>
            <person name="Plett K.L."/>
            <person name="Tsai I.J."/>
            <person name="Slot J."/>
            <person name="Sipos G."/>
            <person name="Plett J."/>
            <person name="Nagy L.G."/>
            <person name="Grigoriev I.V."/>
        </authorList>
    </citation>
    <scope>NUCLEOTIDE SEQUENCE</scope>
    <source>
        <strain evidence="2">FPL87.14</strain>
    </source>
</reference>
<evidence type="ECO:0000313" key="2">
    <source>
        <dbReference type="EMBL" id="KAK0439107.1"/>
    </source>
</evidence>
<protein>
    <submittedName>
        <fullName evidence="2">Uncharacterized protein</fullName>
    </submittedName>
</protein>
<keyword evidence="1" id="KW-1133">Transmembrane helix</keyword>
<dbReference type="Proteomes" id="UP001175226">
    <property type="component" value="Unassembled WGS sequence"/>
</dbReference>
<dbReference type="AlphaFoldDB" id="A0AA39JBS2"/>
<evidence type="ECO:0000256" key="1">
    <source>
        <dbReference type="SAM" id="Phobius"/>
    </source>
</evidence>
<evidence type="ECO:0000313" key="3">
    <source>
        <dbReference type="Proteomes" id="UP001175226"/>
    </source>
</evidence>
<gene>
    <name evidence="2" type="ORF">EV421DRAFT_870248</name>
</gene>
<accession>A0AA39JBS2</accession>
<keyword evidence="3" id="KW-1185">Reference proteome</keyword>
<keyword evidence="1" id="KW-0472">Membrane</keyword>
<proteinExistence type="predicted"/>
<keyword evidence="1" id="KW-0812">Transmembrane</keyword>
<comment type="caution">
    <text evidence="2">The sequence shown here is derived from an EMBL/GenBank/DDBJ whole genome shotgun (WGS) entry which is preliminary data.</text>
</comment>
<feature type="transmembrane region" description="Helical" evidence="1">
    <location>
        <begin position="12"/>
        <end position="31"/>
    </location>
</feature>
<sequence length="109" mass="12434">MESLLCSMGSTPAVILVLKLGVAVANMYRLLAWLRLTMVSSLSTVKEKYRRQTLVAQISDGEGARKAQDARKYIRRTRQKSTTADFGELIGMKWRSLTRTCRMHLADYY</sequence>
<organism evidence="2 3">
    <name type="scientific">Armillaria borealis</name>
    <dbReference type="NCBI Taxonomy" id="47425"/>
    <lineage>
        <taxon>Eukaryota</taxon>
        <taxon>Fungi</taxon>
        <taxon>Dikarya</taxon>
        <taxon>Basidiomycota</taxon>
        <taxon>Agaricomycotina</taxon>
        <taxon>Agaricomycetes</taxon>
        <taxon>Agaricomycetidae</taxon>
        <taxon>Agaricales</taxon>
        <taxon>Marasmiineae</taxon>
        <taxon>Physalacriaceae</taxon>
        <taxon>Armillaria</taxon>
    </lineage>
</organism>